<dbReference type="STRING" id="1434232.MAIT1_02246"/>
<dbReference type="AlphaFoldDB" id="A0A1Y2K289"/>
<feature type="domain" description="Transcriptional regulator HTH-type FeoC" evidence="1">
    <location>
        <begin position="16"/>
        <end position="55"/>
    </location>
</feature>
<accession>A0A1Y2K289</accession>
<dbReference type="EMBL" id="LVJN01000020">
    <property type="protein sequence ID" value="OSM02150.1"/>
    <property type="molecule type" value="Genomic_DNA"/>
</dbReference>
<name>A0A1Y2K289_9PROT</name>
<dbReference type="RefSeq" id="WP_085444639.1">
    <property type="nucleotide sequence ID" value="NZ_LVJN01000020.1"/>
</dbReference>
<reference evidence="2 3" key="1">
    <citation type="journal article" date="2016" name="BMC Genomics">
        <title>Combined genomic and structural analyses of a cultured magnetotactic bacterium reveals its niche adaptation to a dynamic environment.</title>
        <authorList>
            <person name="Araujo A.C."/>
            <person name="Morillo V."/>
            <person name="Cypriano J."/>
            <person name="Teixeira L.C."/>
            <person name="Leao P."/>
            <person name="Lyra S."/>
            <person name="Almeida L.G."/>
            <person name="Bazylinski D.A."/>
            <person name="Vasconcellos A.T."/>
            <person name="Abreu F."/>
            <person name="Lins U."/>
        </authorList>
    </citation>
    <scope>NUCLEOTIDE SEQUENCE [LARGE SCALE GENOMIC DNA]</scope>
    <source>
        <strain evidence="2 3">IT-1</strain>
    </source>
</reference>
<proteinExistence type="predicted"/>
<dbReference type="Proteomes" id="UP000194003">
    <property type="component" value="Unassembled WGS sequence"/>
</dbReference>
<keyword evidence="3" id="KW-1185">Reference proteome</keyword>
<dbReference type="InterPro" id="IPR015102">
    <property type="entry name" value="Tscrpt_reg_HTH_FeoC"/>
</dbReference>
<evidence type="ECO:0000313" key="3">
    <source>
        <dbReference type="Proteomes" id="UP000194003"/>
    </source>
</evidence>
<protein>
    <recommendedName>
        <fullName evidence="1">Transcriptional regulator HTH-type FeoC domain-containing protein</fullName>
    </recommendedName>
</protein>
<sequence>MTGGSAQQQKALACAQAFLRQHGQARLSELAAELTWEQDAVRDLLAPLLASGAAERYWVSARNDQPTLPACARTEMVRWRGEAQR</sequence>
<evidence type="ECO:0000313" key="2">
    <source>
        <dbReference type="EMBL" id="OSM02150.1"/>
    </source>
</evidence>
<dbReference type="InterPro" id="IPR036390">
    <property type="entry name" value="WH_DNA-bd_sf"/>
</dbReference>
<gene>
    <name evidence="2" type="ORF">MAIT1_02246</name>
</gene>
<comment type="caution">
    <text evidence="2">The sequence shown here is derived from an EMBL/GenBank/DDBJ whole genome shotgun (WGS) entry which is preliminary data.</text>
</comment>
<dbReference type="Pfam" id="PF09012">
    <property type="entry name" value="FeoC"/>
    <property type="match status" value="1"/>
</dbReference>
<organism evidence="2 3">
    <name type="scientific">Magnetofaba australis IT-1</name>
    <dbReference type="NCBI Taxonomy" id="1434232"/>
    <lineage>
        <taxon>Bacteria</taxon>
        <taxon>Pseudomonadati</taxon>
        <taxon>Pseudomonadota</taxon>
        <taxon>Magnetococcia</taxon>
        <taxon>Magnetococcales</taxon>
        <taxon>Magnetococcaceae</taxon>
        <taxon>Magnetofaba</taxon>
    </lineage>
</organism>
<dbReference type="SUPFAM" id="SSF46785">
    <property type="entry name" value="Winged helix' DNA-binding domain"/>
    <property type="match status" value="1"/>
</dbReference>
<evidence type="ECO:0000259" key="1">
    <source>
        <dbReference type="Pfam" id="PF09012"/>
    </source>
</evidence>